<dbReference type="GeneTree" id="ENSGT00940000163009"/>
<reference evidence="7" key="1">
    <citation type="submission" date="2025-08" db="UniProtKB">
        <authorList>
            <consortium name="Ensembl"/>
        </authorList>
    </citation>
    <scope>IDENTIFICATION</scope>
</reference>
<evidence type="ECO:0000256" key="2">
    <source>
        <dbReference type="ARBA" id="ARBA00022729"/>
    </source>
</evidence>
<dbReference type="PROSITE" id="PS00134">
    <property type="entry name" value="TRYPSIN_HIS"/>
    <property type="match status" value="1"/>
</dbReference>
<dbReference type="InterPro" id="IPR009003">
    <property type="entry name" value="Peptidase_S1_PA"/>
</dbReference>
<dbReference type="GO" id="GO:0004252">
    <property type="term" value="F:serine-type endopeptidase activity"/>
    <property type="evidence" value="ECO:0007669"/>
    <property type="project" value="InterPro"/>
</dbReference>
<dbReference type="PRINTS" id="PR00722">
    <property type="entry name" value="CHYMOTRYPSIN"/>
</dbReference>
<evidence type="ECO:0000256" key="3">
    <source>
        <dbReference type="ARBA" id="ARBA00022801"/>
    </source>
</evidence>
<dbReference type="CDD" id="cd00190">
    <property type="entry name" value="Tryp_SPc"/>
    <property type="match status" value="1"/>
</dbReference>
<dbReference type="Gene3D" id="2.40.10.10">
    <property type="entry name" value="Trypsin-like serine proteases"/>
    <property type="match status" value="1"/>
</dbReference>
<dbReference type="FunFam" id="2.40.10.10:FF:000024">
    <property type="entry name" value="Serine protease 53"/>
    <property type="match status" value="1"/>
</dbReference>
<evidence type="ECO:0000259" key="6">
    <source>
        <dbReference type="PROSITE" id="PS50240"/>
    </source>
</evidence>
<dbReference type="InterPro" id="IPR043504">
    <property type="entry name" value="Peptidase_S1_PA_chymotrypsin"/>
</dbReference>
<dbReference type="SMART" id="SM00020">
    <property type="entry name" value="Tryp_SPc"/>
    <property type="match status" value="1"/>
</dbReference>
<reference evidence="7" key="2">
    <citation type="submission" date="2025-09" db="UniProtKB">
        <authorList>
            <consortium name="Ensembl"/>
        </authorList>
    </citation>
    <scope>IDENTIFICATION</scope>
</reference>
<protein>
    <recommendedName>
        <fullName evidence="6">Peptidase S1 domain-containing protein</fullName>
    </recommendedName>
</protein>
<dbReference type="Ensembl" id="ENSONIT00000093726.1">
    <property type="protein sequence ID" value="ENSONIP00000046078.1"/>
    <property type="gene ID" value="ENSONIG00000009432.2"/>
</dbReference>
<dbReference type="Proteomes" id="UP000005207">
    <property type="component" value="Unplaced"/>
</dbReference>
<dbReference type="InterPro" id="IPR018114">
    <property type="entry name" value="TRYPSIN_HIS"/>
</dbReference>
<dbReference type="AlphaFoldDB" id="A0A669CDZ8"/>
<dbReference type="InterPro" id="IPR001314">
    <property type="entry name" value="Peptidase_S1A"/>
</dbReference>
<evidence type="ECO:0000313" key="8">
    <source>
        <dbReference type="Proteomes" id="UP000005207"/>
    </source>
</evidence>
<evidence type="ECO:0000256" key="5">
    <source>
        <dbReference type="SAM" id="SignalP"/>
    </source>
</evidence>
<evidence type="ECO:0000256" key="4">
    <source>
        <dbReference type="ARBA" id="ARBA00023157"/>
    </source>
</evidence>
<proteinExistence type="predicted"/>
<accession>A0A669CDZ8</accession>
<keyword evidence="1" id="KW-0645">Protease</keyword>
<feature type="signal peptide" evidence="5">
    <location>
        <begin position="1"/>
        <end position="19"/>
    </location>
</feature>
<organism evidence="7 8">
    <name type="scientific">Oreochromis niloticus</name>
    <name type="common">Nile tilapia</name>
    <name type="synonym">Tilapia nilotica</name>
    <dbReference type="NCBI Taxonomy" id="8128"/>
    <lineage>
        <taxon>Eukaryota</taxon>
        <taxon>Metazoa</taxon>
        <taxon>Chordata</taxon>
        <taxon>Craniata</taxon>
        <taxon>Vertebrata</taxon>
        <taxon>Euteleostomi</taxon>
        <taxon>Actinopterygii</taxon>
        <taxon>Neopterygii</taxon>
        <taxon>Teleostei</taxon>
        <taxon>Neoteleostei</taxon>
        <taxon>Acanthomorphata</taxon>
        <taxon>Ovalentaria</taxon>
        <taxon>Cichlomorphae</taxon>
        <taxon>Cichliformes</taxon>
        <taxon>Cichlidae</taxon>
        <taxon>African cichlids</taxon>
        <taxon>Pseudocrenilabrinae</taxon>
        <taxon>Oreochromini</taxon>
        <taxon>Oreochromis</taxon>
    </lineage>
</organism>
<keyword evidence="2 5" id="KW-0732">Signal</keyword>
<evidence type="ECO:0000313" key="7">
    <source>
        <dbReference type="Ensembl" id="ENSONIP00000046078.1"/>
    </source>
</evidence>
<name>A0A669CDZ8_ORENI</name>
<dbReference type="InterPro" id="IPR001254">
    <property type="entry name" value="Trypsin_dom"/>
</dbReference>
<gene>
    <name evidence="7" type="primary">LOC112841775</name>
</gene>
<dbReference type="PANTHER" id="PTHR24253:SF171">
    <property type="entry name" value="SERINE PROTEASE 56-LIKE"/>
    <property type="match status" value="1"/>
</dbReference>
<sequence length="314" mass="34005">YCLILLIFVSVCGTAPLNGRIVGGEDAPPGHWPWQVSVQLRGNHFCGGSLINKEWVMSAAHCFSGSSPSGWTVSLGLQSLQGENPNKVSRNVAKIILHPNYDSETYDNDIALLRLSSPVRFTDYIRPVCLAASGSVFNNGTDSWVTGWGAVKEGGDPGVGVSVFMWSVVHWFMCKQLLIFLPISGLTLPTNAARSGGASCGKQTVQHDLCWCSDSGGPMVSKQGSVWVQSGIVSFGSGCGRPNLPGVYSRVSRYQSWIKSHIRSNRPGFVQYISSGLDSDMSLNMNGKNIHIQLSDWVCLDLTDYESCFTSTGR</sequence>
<keyword evidence="3" id="KW-0378">Hydrolase</keyword>
<dbReference type="GO" id="GO:0006508">
    <property type="term" value="P:proteolysis"/>
    <property type="evidence" value="ECO:0007669"/>
    <property type="project" value="UniProtKB-KW"/>
</dbReference>
<dbReference type="SUPFAM" id="SSF50494">
    <property type="entry name" value="Trypsin-like serine proteases"/>
    <property type="match status" value="1"/>
</dbReference>
<dbReference type="PANTHER" id="PTHR24253">
    <property type="entry name" value="TRANSMEMBRANE PROTEASE SERINE"/>
    <property type="match status" value="1"/>
</dbReference>
<feature type="domain" description="Peptidase S1" evidence="6">
    <location>
        <begin position="21"/>
        <end position="263"/>
    </location>
</feature>
<evidence type="ECO:0000256" key="1">
    <source>
        <dbReference type="ARBA" id="ARBA00022670"/>
    </source>
</evidence>
<dbReference type="InParanoid" id="A0A669CDZ8"/>
<feature type="chain" id="PRO_5025394279" description="Peptidase S1 domain-containing protein" evidence="5">
    <location>
        <begin position="20"/>
        <end position="314"/>
    </location>
</feature>
<keyword evidence="4" id="KW-1015">Disulfide bond</keyword>
<dbReference type="Pfam" id="PF00089">
    <property type="entry name" value="Trypsin"/>
    <property type="match status" value="1"/>
</dbReference>
<dbReference type="PROSITE" id="PS50240">
    <property type="entry name" value="TRYPSIN_DOM"/>
    <property type="match status" value="1"/>
</dbReference>
<keyword evidence="8" id="KW-1185">Reference proteome</keyword>